<gene>
    <name evidence="2" type="ORF">DFR79_10669</name>
</gene>
<reference evidence="2 3" key="1">
    <citation type="submission" date="2019-03" db="EMBL/GenBank/DDBJ databases">
        <title>Subsurface microbial communities from deep shales in Ohio and West Virginia, USA.</title>
        <authorList>
            <person name="Wrighton K."/>
        </authorList>
    </citation>
    <scope>NUCLEOTIDE SEQUENCE [LARGE SCALE GENOMIC DNA]</scope>
    <source>
        <strain evidence="2 3">MA284_T2</strain>
    </source>
</reference>
<dbReference type="OrthoDB" id="2112714at2"/>
<proteinExistence type="predicted"/>
<feature type="transmembrane region" description="Helical" evidence="1">
    <location>
        <begin position="12"/>
        <end position="32"/>
    </location>
</feature>
<organism evidence="2 3">
    <name type="scientific">Halanaerobium saccharolyticum</name>
    <dbReference type="NCBI Taxonomy" id="43595"/>
    <lineage>
        <taxon>Bacteria</taxon>
        <taxon>Bacillati</taxon>
        <taxon>Bacillota</taxon>
        <taxon>Clostridia</taxon>
        <taxon>Halanaerobiales</taxon>
        <taxon>Halanaerobiaceae</taxon>
        <taxon>Halanaerobium</taxon>
    </lineage>
</organism>
<evidence type="ECO:0000256" key="1">
    <source>
        <dbReference type="SAM" id="Phobius"/>
    </source>
</evidence>
<evidence type="ECO:0000313" key="2">
    <source>
        <dbReference type="EMBL" id="TDO92256.1"/>
    </source>
</evidence>
<sequence length="326" mass="37421">MKHNNQDGVTLVMILVLLVVTFVLIGSLFTVVRSHINTVSREELNTKAFYNADSGVEFVRANAKNIDFTTLNSNQDKYLKFDEEKNLIFEEPEYFFDGNNLDLNNSKLKFSLKAERNTGVIKFTSTGNYQINGEEVTKNINFELESNRENFNKLFNVQANIDDIVLKGKADDLDDLLLNLSEEIYPDWDIWQILRDKADNWSEIKKNGNWNTYESVITKVDGDLKLNNKETFVNSIIFVDGDLTIGSQTEWENSLIIINGNLKSNGFPTHGISNSVFFIYNTDTIHLAGNFPDDIEQGIDFNNLPAEFNQVKDEILIFRLNNWQQD</sequence>
<protein>
    <submittedName>
        <fullName evidence="2">Uncharacterized protein</fullName>
    </submittedName>
</protein>
<keyword evidence="1" id="KW-1133">Transmembrane helix</keyword>
<dbReference type="Proteomes" id="UP000295064">
    <property type="component" value="Unassembled WGS sequence"/>
</dbReference>
<dbReference type="EMBL" id="SNWX01000006">
    <property type="protein sequence ID" value="TDO92256.1"/>
    <property type="molecule type" value="Genomic_DNA"/>
</dbReference>
<keyword evidence="1" id="KW-0472">Membrane</keyword>
<comment type="caution">
    <text evidence="2">The sequence shown here is derived from an EMBL/GenBank/DDBJ whole genome shotgun (WGS) entry which is preliminary data.</text>
</comment>
<evidence type="ECO:0000313" key="3">
    <source>
        <dbReference type="Proteomes" id="UP000295064"/>
    </source>
</evidence>
<dbReference type="RefSeq" id="WP_133514500.1">
    <property type="nucleotide sequence ID" value="NZ_SNWX01000006.1"/>
</dbReference>
<keyword evidence="1" id="KW-0812">Transmembrane</keyword>
<accession>A0A4R6LUX5</accession>
<dbReference type="AlphaFoldDB" id="A0A4R6LUX5"/>
<name>A0A4R6LUX5_9FIRM</name>